<dbReference type="PANTHER" id="PTHR42802">
    <property type="entry name" value="MONOOXYGENASE"/>
    <property type="match status" value="1"/>
</dbReference>
<dbReference type="Proteomes" id="UP000005143">
    <property type="component" value="Unassembled WGS sequence"/>
</dbReference>
<protein>
    <recommendedName>
        <fullName evidence="5">L-lysine N6-monooxygenase MbtG</fullName>
        <ecNumber evidence="4">1.14.13.59</ecNumber>
    </recommendedName>
    <alternativeName>
        <fullName evidence="14">Lysine 6-N-hydroxylase</fullName>
    </alternativeName>
    <alternativeName>
        <fullName evidence="13">Lysine N6-hydroxylase</fullName>
    </alternativeName>
    <alternativeName>
        <fullName evidence="11">Lysine-N-oxygenase</fullName>
    </alternativeName>
    <alternativeName>
        <fullName evidence="12">Mycobactin synthase protein G</fullName>
    </alternativeName>
</protein>
<dbReference type="SUPFAM" id="SSF51905">
    <property type="entry name" value="FAD/NAD(P)-binding domain"/>
    <property type="match status" value="2"/>
</dbReference>
<dbReference type="RefSeq" id="WP_007571608.1">
    <property type="nucleotide sequence ID" value="NZ_AGUD01000046.1"/>
</dbReference>
<dbReference type="OrthoDB" id="7527071at2"/>
<evidence type="ECO:0000256" key="12">
    <source>
        <dbReference type="ARBA" id="ARBA00031158"/>
    </source>
</evidence>
<accession>H0E2J5</accession>
<gene>
    <name evidence="16" type="ORF">PAI11_10080</name>
</gene>
<evidence type="ECO:0000256" key="13">
    <source>
        <dbReference type="ARBA" id="ARBA00032493"/>
    </source>
</evidence>
<comment type="pathway">
    <text evidence="2">Siderophore biosynthesis.</text>
</comment>
<dbReference type="PANTHER" id="PTHR42802:SF1">
    <property type="entry name" value="L-ORNITHINE N(5)-MONOOXYGENASE"/>
    <property type="match status" value="1"/>
</dbReference>
<evidence type="ECO:0000256" key="6">
    <source>
        <dbReference type="ARBA" id="ARBA00022630"/>
    </source>
</evidence>
<evidence type="ECO:0000256" key="5">
    <source>
        <dbReference type="ARBA" id="ARBA00016406"/>
    </source>
</evidence>
<comment type="similarity">
    <text evidence="3">Belongs to the lysine N(6)-hydroxylase/L-ornithine N(5)-oxygenase family.</text>
</comment>
<keyword evidence="7" id="KW-0274">FAD</keyword>
<evidence type="ECO:0000256" key="2">
    <source>
        <dbReference type="ARBA" id="ARBA00004924"/>
    </source>
</evidence>
<reference evidence="16 17" key="1">
    <citation type="journal article" date="2013" name="Biodegradation">
        <title>Quantitative proteomic analysis of ibuprofen-degrading Patulibacter sp. strain I11.</title>
        <authorList>
            <person name="Almeida B."/>
            <person name="Kjeldal H."/>
            <person name="Lolas I."/>
            <person name="Knudsen A.D."/>
            <person name="Carvalho G."/>
            <person name="Nielsen K.L."/>
            <person name="Barreto Crespo M.T."/>
            <person name="Stensballe A."/>
            <person name="Nielsen J.L."/>
        </authorList>
    </citation>
    <scope>NUCLEOTIDE SEQUENCE [LARGE SCALE GENOMIC DNA]</scope>
    <source>
        <strain evidence="16 17">I11</strain>
    </source>
</reference>
<keyword evidence="9" id="KW-0560">Oxidoreductase</keyword>
<dbReference type="InterPro" id="IPR025700">
    <property type="entry name" value="Lys/Orn_oxygenase"/>
</dbReference>
<evidence type="ECO:0000256" key="4">
    <source>
        <dbReference type="ARBA" id="ARBA00013076"/>
    </source>
</evidence>
<name>H0E2J5_9ACTN</name>
<organism evidence="16 17">
    <name type="scientific">Patulibacter medicamentivorans</name>
    <dbReference type="NCBI Taxonomy" id="1097667"/>
    <lineage>
        <taxon>Bacteria</taxon>
        <taxon>Bacillati</taxon>
        <taxon>Actinomycetota</taxon>
        <taxon>Thermoleophilia</taxon>
        <taxon>Solirubrobacterales</taxon>
        <taxon>Patulibacteraceae</taxon>
        <taxon>Patulibacter</taxon>
    </lineage>
</organism>
<comment type="catalytic activity">
    <reaction evidence="15">
        <text>L-lysine + NADPH + O2 = N(6)-hydroxy-L-lysine + NADP(+) + H2O</text>
        <dbReference type="Rhea" id="RHEA:23228"/>
        <dbReference type="ChEBI" id="CHEBI:15377"/>
        <dbReference type="ChEBI" id="CHEBI:15379"/>
        <dbReference type="ChEBI" id="CHEBI:32551"/>
        <dbReference type="ChEBI" id="CHEBI:57783"/>
        <dbReference type="ChEBI" id="CHEBI:57820"/>
        <dbReference type="ChEBI" id="CHEBI:58349"/>
        <dbReference type="EC" id="1.14.13.59"/>
    </reaction>
</comment>
<dbReference type="Pfam" id="PF13434">
    <property type="entry name" value="Lys_Orn_oxgnase"/>
    <property type="match status" value="1"/>
</dbReference>
<evidence type="ECO:0000256" key="15">
    <source>
        <dbReference type="ARBA" id="ARBA00048407"/>
    </source>
</evidence>
<dbReference type="AlphaFoldDB" id="H0E2J5"/>
<keyword evidence="8" id="KW-0521">NADP</keyword>
<dbReference type="EC" id="1.14.13.59" evidence="4"/>
<evidence type="ECO:0000256" key="1">
    <source>
        <dbReference type="ARBA" id="ARBA00001974"/>
    </source>
</evidence>
<evidence type="ECO:0000256" key="3">
    <source>
        <dbReference type="ARBA" id="ARBA00007588"/>
    </source>
</evidence>
<comment type="cofactor">
    <cofactor evidence="1">
        <name>FAD</name>
        <dbReference type="ChEBI" id="CHEBI:57692"/>
    </cofactor>
</comment>
<dbReference type="GO" id="GO:0047091">
    <property type="term" value="F:L-lysine 6-monooxygenase (NADPH) activity"/>
    <property type="evidence" value="ECO:0007669"/>
    <property type="project" value="UniProtKB-EC"/>
</dbReference>
<evidence type="ECO:0000256" key="7">
    <source>
        <dbReference type="ARBA" id="ARBA00022827"/>
    </source>
</evidence>
<proteinExistence type="inferred from homology"/>
<keyword evidence="6" id="KW-0285">Flavoprotein</keyword>
<keyword evidence="17" id="KW-1185">Reference proteome</keyword>
<comment type="caution">
    <text evidence="16">The sequence shown here is derived from an EMBL/GenBank/DDBJ whole genome shotgun (WGS) entry which is preliminary data.</text>
</comment>
<evidence type="ECO:0000256" key="14">
    <source>
        <dbReference type="ARBA" id="ARBA00032738"/>
    </source>
</evidence>
<dbReference type="PRINTS" id="PR00368">
    <property type="entry name" value="FADPNR"/>
</dbReference>
<dbReference type="EMBL" id="AGUD01000046">
    <property type="protein sequence ID" value="EHN12105.1"/>
    <property type="molecule type" value="Genomic_DNA"/>
</dbReference>
<keyword evidence="10 16" id="KW-0503">Monooxygenase</keyword>
<evidence type="ECO:0000256" key="11">
    <source>
        <dbReference type="ARBA" id="ARBA00029939"/>
    </source>
</evidence>
<evidence type="ECO:0000256" key="9">
    <source>
        <dbReference type="ARBA" id="ARBA00023002"/>
    </source>
</evidence>
<evidence type="ECO:0000256" key="8">
    <source>
        <dbReference type="ARBA" id="ARBA00022857"/>
    </source>
</evidence>
<evidence type="ECO:0000313" key="17">
    <source>
        <dbReference type="Proteomes" id="UP000005143"/>
    </source>
</evidence>
<sequence>MSHDSALPVHDIVGIGFGPSNLALGIAIEERNRSAAPGDELDAVFLERQPRFGWHRGMLIDDATMQVSFLKDLVTMRQPASDFSFLAHLQAAGRLVDFINHKTIFPTRIEFHGYLEWVAGRLDHLAVYDARVEEVRPVLDGDGRIAALDVVAHHGDGATSVRRARNVVIALGLQPRIPSGAALGERVWHNSRLVPGVAGWSGAAPERCVVVGAGQSAAETAEYLHRSFPESEVHAVFARYGYSTSDDTSFANRIFDPEAVDSYYVASDEVKTMLRGYHGNTNYSVVDPDLIEELYRRVYREKIDGRQRLHMQNMTRVDEVRQDGDRVAVAVEHLPSGERRRIDADLLVYATGYRPASPDQLLGGLGEHTPDGGLAIGRDYRVATAEPSDCGIYVQGATERTHGISSTLLSNTAVRAGEILGSIASRVPARAAA</sequence>
<dbReference type="Gene3D" id="3.50.50.60">
    <property type="entry name" value="FAD/NAD(P)-binding domain"/>
    <property type="match status" value="1"/>
</dbReference>
<dbReference type="PATRIC" id="fig|1097667.3.peg.1006"/>
<evidence type="ECO:0000313" key="16">
    <source>
        <dbReference type="EMBL" id="EHN12105.1"/>
    </source>
</evidence>
<evidence type="ECO:0000256" key="10">
    <source>
        <dbReference type="ARBA" id="ARBA00023033"/>
    </source>
</evidence>
<dbReference type="InterPro" id="IPR036188">
    <property type="entry name" value="FAD/NAD-bd_sf"/>
</dbReference>